<dbReference type="InterPro" id="IPR023170">
    <property type="entry name" value="HhH_base_excis_C"/>
</dbReference>
<dbReference type="Proteomes" id="UP000694888">
    <property type="component" value="Unplaced"/>
</dbReference>
<evidence type="ECO:0000256" key="6">
    <source>
        <dbReference type="ARBA" id="ARBA00023239"/>
    </source>
</evidence>
<evidence type="ECO:0000313" key="12">
    <source>
        <dbReference type="Proteomes" id="UP000694888"/>
    </source>
</evidence>
<keyword evidence="12" id="KW-1185">Reference proteome</keyword>
<dbReference type="InterPro" id="IPR052054">
    <property type="entry name" value="Oxidative_DNA_repair_enzyme"/>
</dbReference>
<reference evidence="13" key="1">
    <citation type="submission" date="2025-08" db="UniProtKB">
        <authorList>
            <consortium name="RefSeq"/>
        </authorList>
    </citation>
    <scope>IDENTIFICATION</scope>
</reference>
<evidence type="ECO:0000256" key="2">
    <source>
        <dbReference type="ARBA" id="ARBA00012720"/>
    </source>
</evidence>
<gene>
    <name evidence="13" type="primary">LOC101850876</name>
</gene>
<dbReference type="SUPFAM" id="SSF55945">
    <property type="entry name" value="TATA-box binding protein-like"/>
    <property type="match status" value="1"/>
</dbReference>
<evidence type="ECO:0000256" key="9">
    <source>
        <dbReference type="ARBA" id="ARBA00044632"/>
    </source>
</evidence>
<dbReference type="CDD" id="cd00056">
    <property type="entry name" value="ENDO3c"/>
    <property type="match status" value="1"/>
</dbReference>
<dbReference type="Gene3D" id="3.30.310.40">
    <property type="match status" value="1"/>
</dbReference>
<evidence type="ECO:0000256" key="7">
    <source>
        <dbReference type="ARBA" id="ARBA00023268"/>
    </source>
</evidence>
<keyword evidence="8" id="KW-0326">Glycosidase</keyword>
<dbReference type="Pfam" id="PF00730">
    <property type="entry name" value="HhH-GPD"/>
    <property type="match status" value="1"/>
</dbReference>
<dbReference type="EC" id="4.2.99.18" evidence="2"/>
<keyword evidence="3" id="KW-0227">DNA damage</keyword>
<feature type="region of interest" description="Disordered" evidence="10">
    <location>
        <begin position="93"/>
        <end position="117"/>
    </location>
</feature>
<accession>A0ABM0JJS0</accession>
<comment type="catalytic activity">
    <reaction evidence="9">
        <text>2'-deoxyribonucleotide-(2'-deoxyribose 5'-phosphate)-2'-deoxyribonucleotide-DNA = a 3'-end 2'-deoxyribonucleotide-(2,3-dehydro-2,3-deoxyribose 5'-phosphate)-DNA + a 5'-end 5'-phospho-2'-deoxyribonucleoside-DNA + H(+)</text>
        <dbReference type="Rhea" id="RHEA:66592"/>
        <dbReference type="Rhea" id="RHEA-COMP:13180"/>
        <dbReference type="Rhea" id="RHEA-COMP:16897"/>
        <dbReference type="Rhea" id="RHEA-COMP:17067"/>
        <dbReference type="ChEBI" id="CHEBI:15378"/>
        <dbReference type="ChEBI" id="CHEBI:136412"/>
        <dbReference type="ChEBI" id="CHEBI:157695"/>
        <dbReference type="ChEBI" id="CHEBI:167181"/>
        <dbReference type="EC" id="4.2.99.18"/>
    </reaction>
</comment>
<dbReference type="SMART" id="SM00478">
    <property type="entry name" value="ENDO3c"/>
    <property type="match status" value="1"/>
</dbReference>
<keyword evidence="7" id="KW-0511">Multifunctional enzyme</keyword>
<proteinExistence type="inferred from homology"/>
<keyword evidence="4" id="KW-0378">Hydrolase</keyword>
<keyword evidence="5" id="KW-0234">DNA repair</keyword>
<dbReference type="Gene3D" id="1.10.340.30">
    <property type="entry name" value="Hypothetical protein, domain 2"/>
    <property type="match status" value="1"/>
</dbReference>
<dbReference type="Gene3D" id="1.10.1670.10">
    <property type="entry name" value="Helix-hairpin-Helix base-excision DNA repair enzymes (C-terminal)"/>
    <property type="match status" value="1"/>
</dbReference>
<comment type="similarity">
    <text evidence="1">Belongs to the type-1 OGG1 family.</text>
</comment>
<evidence type="ECO:0000313" key="13">
    <source>
        <dbReference type="RefSeq" id="XP_005095305.2"/>
    </source>
</evidence>
<dbReference type="PANTHER" id="PTHR10242:SF2">
    <property type="entry name" value="N-GLYCOSYLASE_DNA LYASE"/>
    <property type="match status" value="1"/>
</dbReference>
<evidence type="ECO:0000256" key="1">
    <source>
        <dbReference type="ARBA" id="ARBA00010679"/>
    </source>
</evidence>
<dbReference type="GO" id="GO:0016829">
    <property type="term" value="F:lyase activity"/>
    <property type="evidence" value="ECO:0007669"/>
    <property type="project" value="UniProtKB-KW"/>
</dbReference>
<feature type="compositionally biased region" description="Basic and acidic residues" evidence="10">
    <location>
        <begin position="389"/>
        <end position="408"/>
    </location>
</feature>
<dbReference type="GeneID" id="101850876"/>
<dbReference type="RefSeq" id="XP_005095305.2">
    <property type="nucleotide sequence ID" value="XM_005095248.3"/>
</dbReference>
<feature type="domain" description="HhH-GPD" evidence="11">
    <location>
        <begin position="210"/>
        <end position="377"/>
    </location>
</feature>
<name>A0ABM0JJS0_APLCA</name>
<organism evidence="12 13">
    <name type="scientific">Aplysia californica</name>
    <name type="common">California sea hare</name>
    <dbReference type="NCBI Taxonomy" id="6500"/>
    <lineage>
        <taxon>Eukaryota</taxon>
        <taxon>Metazoa</taxon>
        <taxon>Spiralia</taxon>
        <taxon>Lophotrochozoa</taxon>
        <taxon>Mollusca</taxon>
        <taxon>Gastropoda</taxon>
        <taxon>Heterobranchia</taxon>
        <taxon>Euthyneura</taxon>
        <taxon>Tectipleura</taxon>
        <taxon>Aplysiida</taxon>
        <taxon>Aplysioidea</taxon>
        <taxon>Aplysiidae</taxon>
        <taxon>Aplysia</taxon>
    </lineage>
</organism>
<dbReference type="InterPro" id="IPR012904">
    <property type="entry name" value="OGG_N"/>
</dbReference>
<dbReference type="InterPro" id="IPR003265">
    <property type="entry name" value="HhH-GPD_domain"/>
</dbReference>
<keyword evidence="6 13" id="KW-0456">Lyase</keyword>
<dbReference type="InterPro" id="IPR011257">
    <property type="entry name" value="DNA_glycosylase"/>
</dbReference>
<evidence type="ECO:0000256" key="8">
    <source>
        <dbReference type="ARBA" id="ARBA00023295"/>
    </source>
</evidence>
<dbReference type="PANTHER" id="PTHR10242">
    <property type="entry name" value="8-OXOGUANINE DNA GLYCOSYLASE"/>
    <property type="match status" value="1"/>
</dbReference>
<feature type="compositionally biased region" description="Basic residues" evidence="10">
    <location>
        <begin position="94"/>
        <end position="103"/>
    </location>
</feature>
<feature type="compositionally biased region" description="Basic residues" evidence="10">
    <location>
        <begin position="409"/>
        <end position="422"/>
    </location>
</feature>
<sequence length="422" mass="47803">MMAAKWQKLQCSRSQLCLETVLTGGQSFRWKRNDRDEWMGVISGCVWRLKQTDEHLLYQVYSPEDKAKVKVDKAPIKSDKLTLCPPFAKESLKASRRNGKRRQVKDEPSAGFDTPVMKRVKEEASENDEIVSQSLGLNGFTKLTDLINTDDDDSSTKAILRDYFQLDTNLDQLYSEWSSKDDHFKKVASSFRGIRILRQDPVENLVSFVCSSNNHISRISSMVEKLCTHYGHLITSVDEKDFYAFPPLSALTGDEVETTLRQLGFGYRAKFISSIAKTVCEEKDPGWLSSLRGRSYTEAKTELMTLMGVGAKVADCVCLMSLDKPGAVPVDTHVWQITLRHYMASLQKAKSLTERIYNQIGDFYRDLWGPYAGWAHSVLFTADLRHNKDKGASASKNEKTKCDTDSKKISKSTAKRTKKVKT</sequence>
<feature type="region of interest" description="Disordered" evidence="10">
    <location>
        <begin position="389"/>
        <end position="422"/>
    </location>
</feature>
<evidence type="ECO:0000256" key="5">
    <source>
        <dbReference type="ARBA" id="ARBA00023204"/>
    </source>
</evidence>
<evidence type="ECO:0000256" key="10">
    <source>
        <dbReference type="SAM" id="MobiDB-lite"/>
    </source>
</evidence>
<dbReference type="SUPFAM" id="SSF48150">
    <property type="entry name" value="DNA-glycosylase"/>
    <property type="match status" value="1"/>
</dbReference>
<evidence type="ECO:0000256" key="4">
    <source>
        <dbReference type="ARBA" id="ARBA00022801"/>
    </source>
</evidence>
<protein>
    <recommendedName>
        <fullName evidence="2">DNA-(apurinic or apyrimidinic site) lyase</fullName>
        <ecNumber evidence="2">4.2.99.18</ecNumber>
    </recommendedName>
</protein>
<evidence type="ECO:0000259" key="11">
    <source>
        <dbReference type="SMART" id="SM00478"/>
    </source>
</evidence>
<dbReference type="Pfam" id="PF07934">
    <property type="entry name" value="OGG_N"/>
    <property type="match status" value="1"/>
</dbReference>
<evidence type="ECO:0000256" key="3">
    <source>
        <dbReference type="ARBA" id="ARBA00022763"/>
    </source>
</evidence>